<dbReference type="SUPFAM" id="SSF54593">
    <property type="entry name" value="Glyoxalase/Bleomycin resistance protein/Dihydroxybiphenyl dioxygenase"/>
    <property type="match status" value="1"/>
</dbReference>
<sequence length="204" mass="23623">MKEQTQSAPPATHDLQSPRLSEIVLKTSRFEVVRDWYQVVLSSTPSFEYERPLNSEDGGSSRVENFRRLCFLRVFAEFPYTQVLAIFDVPNLIGTAGNTGLHHMQFRERSLESLVIRYERLLQLGVAPYQSFNHGPSTSFYYEDPDGNLVELSGPNYETEEEYLNFFKTPAFQKNPSGIEIDVADFVRRYRAKERLQTLIRLPD</sequence>
<dbReference type="EMBL" id="JAQQCF010000036">
    <property type="protein sequence ID" value="MFM0641116.1"/>
    <property type="molecule type" value="Genomic_DNA"/>
</dbReference>
<organism evidence="2 3">
    <name type="scientific">Paraburkholderia metrosideri</name>
    <dbReference type="NCBI Taxonomy" id="580937"/>
    <lineage>
        <taxon>Bacteria</taxon>
        <taxon>Pseudomonadati</taxon>
        <taxon>Pseudomonadota</taxon>
        <taxon>Betaproteobacteria</taxon>
        <taxon>Burkholderiales</taxon>
        <taxon>Burkholderiaceae</taxon>
        <taxon>Paraburkholderia</taxon>
    </lineage>
</organism>
<evidence type="ECO:0000259" key="1">
    <source>
        <dbReference type="PROSITE" id="PS51819"/>
    </source>
</evidence>
<dbReference type="InterPro" id="IPR037523">
    <property type="entry name" value="VOC_core"/>
</dbReference>
<evidence type="ECO:0000313" key="2">
    <source>
        <dbReference type="EMBL" id="MFM0641116.1"/>
    </source>
</evidence>
<feature type="domain" description="VOC" evidence="1">
    <location>
        <begin position="19"/>
        <end position="155"/>
    </location>
</feature>
<dbReference type="PROSITE" id="PS51819">
    <property type="entry name" value="VOC"/>
    <property type="match status" value="1"/>
</dbReference>
<gene>
    <name evidence="2" type="ORF">PQQ63_30910</name>
</gene>
<dbReference type="Proteomes" id="UP001629432">
    <property type="component" value="Unassembled WGS sequence"/>
</dbReference>
<dbReference type="InterPro" id="IPR029068">
    <property type="entry name" value="Glyas_Bleomycin-R_OHBP_Dase"/>
</dbReference>
<dbReference type="RefSeq" id="WP_408237635.1">
    <property type="nucleotide sequence ID" value="NZ_JAQQCF010000036.1"/>
</dbReference>
<name>A0ABW9E4D9_9BURK</name>
<keyword evidence="3" id="KW-1185">Reference proteome</keyword>
<protein>
    <submittedName>
        <fullName evidence="2">VOC family protein</fullName>
    </submittedName>
</protein>
<accession>A0ABW9E4D9</accession>
<proteinExistence type="predicted"/>
<evidence type="ECO:0000313" key="3">
    <source>
        <dbReference type="Proteomes" id="UP001629432"/>
    </source>
</evidence>
<dbReference type="Gene3D" id="3.10.180.10">
    <property type="entry name" value="2,3-Dihydroxybiphenyl 1,2-Dioxygenase, domain 1"/>
    <property type="match status" value="1"/>
</dbReference>
<reference evidence="2 3" key="1">
    <citation type="journal article" date="2024" name="Chem. Sci.">
        <title>Discovery of megapolipeptins by genome mining of a Burkholderiales bacteria collection.</title>
        <authorList>
            <person name="Paulo B.S."/>
            <person name="Recchia M.J.J."/>
            <person name="Lee S."/>
            <person name="Fergusson C.H."/>
            <person name="Romanowski S.B."/>
            <person name="Hernandez A."/>
            <person name="Krull N."/>
            <person name="Liu D.Y."/>
            <person name="Cavanagh H."/>
            <person name="Bos A."/>
            <person name="Gray C.A."/>
            <person name="Murphy B.T."/>
            <person name="Linington R.G."/>
            <person name="Eustaquio A.S."/>
        </authorList>
    </citation>
    <scope>NUCLEOTIDE SEQUENCE [LARGE SCALE GENOMIC DNA]</scope>
    <source>
        <strain evidence="2 3">RL17-338-BIC-A</strain>
    </source>
</reference>
<dbReference type="Pfam" id="PF00903">
    <property type="entry name" value="Glyoxalase"/>
    <property type="match status" value="1"/>
</dbReference>
<comment type="caution">
    <text evidence="2">The sequence shown here is derived from an EMBL/GenBank/DDBJ whole genome shotgun (WGS) entry which is preliminary data.</text>
</comment>
<dbReference type="InterPro" id="IPR004360">
    <property type="entry name" value="Glyas_Fos-R_dOase_dom"/>
</dbReference>